<feature type="region of interest" description="Disordered" evidence="7">
    <location>
        <begin position="1"/>
        <end position="21"/>
    </location>
</feature>
<evidence type="ECO:0000256" key="6">
    <source>
        <dbReference type="RuleBase" id="RU362124"/>
    </source>
</evidence>
<dbReference type="InterPro" id="IPR014284">
    <property type="entry name" value="RNA_pol_sigma-70_dom"/>
</dbReference>
<dbReference type="SUPFAM" id="SSF88659">
    <property type="entry name" value="Sigma3 and sigma4 domains of RNA polymerase sigma factors"/>
    <property type="match status" value="2"/>
</dbReference>
<dbReference type="InterPro" id="IPR013324">
    <property type="entry name" value="RNA_pol_sigma_r3/r4-like"/>
</dbReference>
<dbReference type="Pfam" id="PF04539">
    <property type="entry name" value="Sigma70_r3"/>
    <property type="match status" value="1"/>
</dbReference>
<dbReference type="Proteomes" id="UP001165124">
    <property type="component" value="Unassembled WGS sequence"/>
</dbReference>
<evidence type="ECO:0000259" key="9">
    <source>
        <dbReference type="PROSITE" id="PS00716"/>
    </source>
</evidence>
<dbReference type="InterPro" id="IPR007627">
    <property type="entry name" value="RNA_pol_sigma70_r2"/>
</dbReference>
<dbReference type="InterPro" id="IPR000943">
    <property type="entry name" value="RNA_pol_sigma70"/>
</dbReference>
<evidence type="ECO:0000313" key="11">
    <source>
        <dbReference type="Proteomes" id="UP001165124"/>
    </source>
</evidence>
<dbReference type="InterPro" id="IPR007630">
    <property type="entry name" value="RNA_pol_sigma70_r4"/>
</dbReference>
<sequence length="326" mass="36201">MSKVARVSNGHARYEPYGPDEDRDLLGQYLSQIGATPLLTAEEEVELSKRIEAGLYARHLLDTGGRGRTPRTADATREELEALAGDGQAAKDHMIRANLRLVVSAAKKYAGRGLPILDVIQEGNLGLIHAVEKFDYTKGYKFSTYAMWWIRQAIGRGLADKARTVRLPAHILEELTRLARIERQLETAGREPTAEEIAAVAGQPVDRVVDLRRAARETLSLDTMVGEDGETRVGDLIPDATAVPASEALEFENLAQELRALVDQLPPREALILTLRYGLNDGRPHTLQDIADRIGLTRERVRQLEKGALARLRDPERREPLLAWVS</sequence>
<dbReference type="PANTHER" id="PTHR30603:SF60">
    <property type="entry name" value="RNA POLYMERASE SIGMA FACTOR RPOD"/>
    <property type="match status" value="1"/>
</dbReference>
<evidence type="ECO:0000313" key="10">
    <source>
        <dbReference type="EMBL" id="GLW64323.1"/>
    </source>
</evidence>
<evidence type="ECO:0000256" key="7">
    <source>
        <dbReference type="SAM" id="MobiDB-lite"/>
    </source>
</evidence>
<dbReference type="PANTHER" id="PTHR30603">
    <property type="entry name" value="RNA POLYMERASE SIGMA FACTOR RPO"/>
    <property type="match status" value="1"/>
</dbReference>
<keyword evidence="2 6" id="KW-0805">Transcription regulation</keyword>
<dbReference type="Gene3D" id="1.10.10.10">
    <property type="entry name" value="Winged helix-like DNA-binding domain superfamily/Winged helix DNA-binding domain"/>
    <property type="match status" value="2"/>
</dbReference>
<evidence type="ECO:0000256" key="1">
    <source>
        <dbReference type="ARBA" id="ARBA00007788"/>
    </source>
</evidence>
<dbReference type="GO" id="GO:0016987">
    <property type="term" value="F:sigma factor activity"/>
    <property type="evidence" value="ECO:0007669"/>
    <property type="project" value="UniProtKB-KW"/>
</dbReference>
<dbReference type="Pfam" id="PF04545">
    <property type="entry name" value="Sigma70_r4"/>
    <property type="match status" value="1"/>
</dbReference>
<evidence type="ECO:0000256" key="3">
    <source>
        <dbReference type="ARBA" id="ARBA00023082"/>
    </source>
</evidence>
<dbReference type="Gene3D" id="1.10.601.10">
    <property type="entry name" value="RNA Polymerase Primary Sigma Factor"/>
    <property type="match status" value="2"/>
</dbReference>
<dbReference type="Pfam" id="PF00140">
    <property type="entry name" value="Sigma70_r1_2"/>
    <property type="match status" value="1"/>
</dbReference>
<dbReference type="AlphaFoldDB" id="A0A9W6UVU3"/>
<comment type="similarity">
    <text evidence="1 6">Belongs to the sigma-70 factor family.</text>
</comment>
<keyword evidence="3 6" id="KW-0731">Sigma factor</keyword>
<evidence type="ECO:0000256" key="2">
    <source>
        <dbReference type="ARBA" id="ARBA00023015"/>
    </source>
</evidence>
<evidence type="ECO:0000259" key="8">
    <source>
        <dbReference type="PROSITE" id="PS00715"/>
    </source>
</evidence>
<feature type="domain" description="RNA polymerase sigma-70" evidence="8">
    <location>
        <begin position="118"/>
        <end position="131"/>
    </location>
</feature>
<dbReference type="PRINTS" id="PR00046">
    <property type="entry name" value="SIGMA70FCT"/>
</dbReference>
<reference evidence="10" key="1">
    <citation type="submission" date="2023-02" db="EMBL/GenBank/DDBJ databases">
        <title>Actinomadura rubrobrunea NBRC 14622.</title>
        <authorList>
            <person name="Ichikawa N."/>
            <person name="Sato H."/>
            <person name="Tonouchi N."/>
        </authorList>
    </citation>
    <scope>NUCLEOTIDE SEQUENCE</scope>
    <source>
        <strain evidence="10">NBRC 14622</strain>
    </source>
</reference>
<proteinExistence type="inferred from homology"/>
<evidence type="ECO:0000256" key="4">
    <source>
        <dbReference type="ARBA" id="ARBA00023125"/>
    </source>
</evidence>
<dbReference type="SUPFAM" id="SSF88946">
    <property type="entry name" value="Sigma2 domain of RNA polymerase sigma factors"/>
    <property type="match status" value="1"/>
</dbReference>
<dbReference type="EMBL" id="BSRZ01000005">
    <property type="protein sequence ID" value="GLW64323.1"/>
    <property type="molecule type" value="Genomic_DNA"/>
</dbReference>
<keyword evidence="11" id="KW-1185">Reference proteome</keyword>
<comment type="function">
    <text evidence="6">Sigma factors are initiation factors that promote the attachment of RNA polymerase to specific initiation sites and are then released.</text>
</comment>
<dbReference type="Pfam" id="PF04542">
    <property type="entry name" value="Sigma70_r2"/>
    <property type="match status" value="1"/>
</dbReference>
<dbReference type="InterPro" id="IPR007624">
    <property type="entry name" value="RNA_pol_sigma70_r3"/>
</dbReference>
<accession>A0A9W6UVU3</accession>
<dbReference type="InterPro" id="IPR009042">
    <property type="entry name" value="RNA_pol_sigma70_r1_2"/>
</dbReference>
<dbReference type="InterPro" id="IPR013325">
    <property type="entry name" value="RNA_pol_sigma_r2"/>
</dbReference>
<feature type="domain" description="RNA polymerase sigma-70" evidence="9">
    <location>
        <begin position="286"/>
        <end position="312"/>
    </location>
</feature>
<keyword evidence="4 6" id="KW-0238">DNA-binding</keyword>
<name>A0A9W6UVU3_9ACTN</name>
<dbReference type="PROSITE" id="PS00715">
    <property type="entry name" value="SIGMA70_1"/>
    <property type="match status" value="1"/>
</dbReference>
<dbReference type="InterPro" id="IPR050239">
    <property type="entry name" value="Sigma-70_RNA_pol_init_factors"/>
</dbReference>
<comment type="caution">
    <text evidence="10">The sequence shown here is derived from an EMBL/GenBank/DDBJ whole genome shotgun (WGS) entry which is preliminary data.</text>
</comment>
<organism evidence="10 11">
    <name type="scientific">Actinomadura rubrobrunea</name>
    <dbReference type="NCBI Taxonomy" id="115335"/>
    <lineage>
        <taxon>Bacteria</taxon>
        <taxon>Bacillati</taxon>
        <taxon>Actinomycetota</taxon>
        <taxon>Actinomycetes</taxon>
        <taxon>Streptosporangiales</taxon>
        <taxon>Thermomonosporaceae</taxon>
        <taxon>Actinomadura</taxon>
    </lineage>
</organism>
<dbReference type="CDD" id="cd06171">
    <property type="entry name" value="Sigma70_r4"/>
    <property type="match status" value="1"/>
</dbReference>
<dbReference type="InterPro" id="IPR036388">
    <property type="entry name" value="WH-like_DNA-bd_sf"/>
</dbReference>
<protein>
    <recommendedName>
        <fullName evidence="6">RNA polymerase sigma factor</fullName>
    </recommendedName>
</protein>
<gene>
    <name evidence="10" type="primary">hrdC</name>
    <name evidence="10" type="ORF">Arub01_25670</name>
</gene>
<dbReference type="NCBIfam" id="TIGR02937">
    <property type="entry name" value="sigma70-ECF"/>
    <property type="match status" value="1"/>
</dbReference>
<evidence type="ECO:0000256" key="5">
    <source>
        <dbReference type="ARBA" id="ARBA00023163"/>
    </source>
</evidence>
<dbReference type="PROSITE" id="PS00716">
    <property type="entry name" value="SIGMA70_2"/>
    <property type="match status" value="1"/>
</dbReference>
<keyword evidence="5 6" id="KW-0804">Transcription</keyword>
<dbReference type="GO" id="GO:0003677">
    <property type="term" value="F:DNA binding"/>
    <property type="evidence" value="ECO:0007669"/>
    <property type="project" value="UniProtKB-KW"/>
</dbReference>
<dbReference type="GO" id="GO:0006352">
    <property type="term" value="P:DNA-templated transcription initiation"/>
    <property type="evidence" value="ECO:0007669"/>
    <property type="project" value="InterPro"/>
</dbReference>
<dbReference type="FunFam" id="1.10.601.10:FF:000001">
    <property type="entry name" value="RNA polymerase sigma factor SigA"/>
    <property type="match status" value="1"/>
</dbReference>